<gene>
    <name evidence="13" type="primary">phoR_2</name>
    <name evidence="13" type="ORF">CB4_03223</name>
</gene>
<keyword evidence="7 13" id="KW-0808">Transferase</keyword>
<evidence type="ECO:0000256" key="2">
    <source>
        <dbReference type="ARBA" id="ARBA00004314"/>
    </source>
</evidence>
<evidence type="ECO:0000256" key="8">
    <source>
        <dbReference type="ARBA" id="ARBA00022741"/>
    </source>
</evidence>
<dbReference type="GO" id="GO:0005524">
    <property type="term" value="F:ATP binding"/>
    <property type="evidence" value="ECO:0007669"/>
    <property type="project" value="UniProtKB-KW"/>
</dbReference>
<proteinExistence type="predicted"/>
<dbReference type="Gene3D" id="3.30.450.20">
    <property type="entry name" value="PAS domain"/>
    <property type="match status" value="1"/>
</dbReference>
<keyword evidence="10" id="KW-0067">ATP-binding</keyword>
<dbReference type="InterPro" id="IPR003661">
    <property type="entry name" value="HisK_dim/P_dom"/>
</dbReference>
<dbReference type="GO" id="GO:0030295">
    <property type="term" value="F:protein kinase activator activity"/>
    <property type="evidence" value="ECO:0007669"/>
    <property type="project" value="TreeGrafter"/>
</dbReference>
<evidence type="ECO:0000256" key="10">
    <source>
        <dbReference type="ARBA" id="ARBA00022840"/>
    </source>
</evidence>
<dbReference type="PANTHER" id="PTHR42878">
    <property type="entry name" value="TWO-COMPONENT HISTIDINE KINASE"/>
    <property type="match status" value="1"/>
</dbReference>
<keyword evidence="12" id="KW-0472">Membrane</keyword>
<sequence length="488" mass="54508">MFRLILDWFGVNKSIFRKLLLSYMVTVLLGLGALGLSMSVLAKNYIYDGTKEELLRKAKKVNLAIQTSQANPWNEDQTQSILAFLDQTFDTRIWVFDQSGHIIATSTRDEVFIGKSVAPQIVEQVMHGQNVVQNLAFAGLTKPMVSVVVPWGQKDKIFGGIVLHAPVEGIEETVGNMRVMILWATLLGILLSTAMVSYLSWTISRPLKRMDMVALEIEKGNYEQRIEVTSEDEIGDLARSMNRMAATLAHVEAERDELDKVRQDFIANVSHELRTPLTTMQGFLEALQDGLVQDGASRHKYYDVMYKETLHMSRLVDDLLELVRLTKHEFNLVKQPVNMEALLNRLAFTFTAEAEKRGLALRLALDLPLPAVLGDAGRIEQIFVNLLGNALKFTEHGYIELAAREEKGGVEVTVTDTGIGIAEADLAHVWDRFFKVDRVRSRSETGTGLGLAIVQELVGLHEGVITVQSKLGEGTVFTVWLPGNEEQT</sequence>
<keyword evidence="6" id="KW-0597">Phosphoprotein</keyword>
<dbReference type="SUPFAM" id="SSF158472">
    <property type="entry name" value="HAMP domain-like"/>
    <property type="match status" value="1"/>
</dbReference>
<keyword evidence="9" id="KW-0418">Kinase</keyword>
<dbReference type="Gene3D" id="1.10.8.500">
    <property type="entry name" value="HAMP domain in histidine kinase"/>
    <property type="match status" value="1"/>
</dbReference>
<evidence type="ECO:0000256" key="3">
    <source>
        <dbReference type="ARBA" id="ARBA00004651"/>
    </source>
</evidence>
<dbReference type="Pfam" id="PF00512">
    <property type="entry name" value="HisKA"/>
    <property type="match status" value="1"/>
</dbReference>
<evidence type="ECO:0000256" key="11">
    <source>
        <dbReference type="ARBA" id="ARBA00023012"/>
    </source>
</evidence>
<dbReference type="SMART" id="SM00388">
    <property type="entry name" value="HisKA"/>
    <property type="match status" value="1"/>
</dbReference>
<keyword evidence="14" id="KW-1185">Reference proteome</keyword>
<dbReference type="RefSeq" id="WP_231956042.1">
    <property type="nucleotide sequence ID" value="NZ_AP017312.1"/>
</dbReference>
<dbReference type="Gene3D" id="1.10.287.130">
    <property type="match status" value="1"/>
</dbReference>
<reference evidence="13 14" key="1">
    <citation type="submission" date="2015-12" db="EMBL/GenBank/DDBJ databases">
        <title>Genome sequence of Aneurinibacillus soli.</title>
        <authorList>
            <person name="Lee J.S."/>
            <person name="Lee K.C."/>
            <person name="Kim K.K."/>
            <person name="Lee B.W."/>
        </authorList>
    </citation>
    <scope>NUCLEOTIDE SEQUENCE [LARGE SCALE GENOMIC DNA]</scope>
    <source>
        <strain evidence="13 14">CB4</strain>
    </source>
</reference>
<dbReference type="InterPro" id="IPR036890">
    <property type="entry name" value="HATPase_C_sf"/>
</dbReference>
<dbReference type="GO" id="GO:0000156">
    <property type="term" value="F:phosphorelay response regulator activity"/>
    <property type="evidence" value="ECO:0007669"/>
    <property type="project" value="TreeGrafter"/>
</dbReference>
<dbReference type="SUPFAM" id="SSF47384">
    <property type="entry name" value="Homodimeric domain of signal transducing histidine kinase"/>
    <property type="match status" value="1"/>
</dbReference>
<dbReference type="SUPFAM" id="SSF55874">
    <property type="entry name" value="ATPase domain of HSP90 chaperone/DNA topoisomerase II/histidine kinase"/>
    <property type="match status" value="1"/>
</dbReference>
<comment type="subcellular location">
    <subcellularLocation>
        <location evidence="3">Cell membrane</location>
        <topology evidence="3">Multi-pass membrane protein</topology>
    </subcellularLocation>
    <subcellularLocation>
        <location evidence="2">Membrane raft</location>
        <topology evidence="2">Multi-pass membrane protein</topology>
    </subcellularLocation>
</comment>
<dbReference type="CDD" id="cd00082">
    <property type="entry name" value="HisKA"/>
    <property type="match status" value="1"/>
</dbReference>
<dbReference type="Proteomes" id="UP000217696">
    <property type="component" value="Chromosome"/>
</dbReference>
<dbReference type="InterPro" id="IPR003660">
    <property type="entry name" value="HAMP_dom"/>
</dbReference>
<evidence type="ECO:0000256" key="5">
    <source>
        <dbReference type="ARBA" id="ARBA00022475"/>
    </source>
</evidence>
<comment type="catalytic activity">
    <reaction evidence="1">
        <text>ATP + protein L-histidine = ADP + protein N-phospho-L-histidine.</text>
        <dbReference type="EC" id="2.7.13.3"/>
    </reaction>
</comment>
<evidence type="ECO:0000256" key="9">
    <source>
        <dbReference type="ARBA" id="ARBA00022777"/>
    </source>
</evidence>
<dbReference type="InterPro" id="IPR003594">
    <property type="entry name" value="HATPase_dom"/>
</dbReference>
<dbReference type="SMART" id="SM00304">
    <property type="entry name" value="HAMP"/>
    <property type="match status" value="1"/>
</dbReference>
<name>A0A0U5AZ36_9BACL</name>
<dbReference type="Pfam" id="PF02518">
    <property type="entry name" value="HATPase_c"/>
    <property type="match status" value="1"/>
</dbReference>
<dbReference type="FunFam" id="1.10.287.130:FF:000001">
    <property type="entry name" value="Two-component sensor histidine kinase"/>
    <property type="match status" value="1"/>
</dbReference>
<organism evidence="13 14">
    <name type="scientific">Aneurinibacillus soli</name>
    <dbReference type="NCBI Taxonomy" id="1500254"/>
    <lineage>
        <taxon>Bacteria</taxon>
        <taxon>Bacillati</taxon>
        <taxon>Bacillota</taxon>
        <taxon>Bacilli</taxon>
        <taxon>Bacillales</taxon>
        <taxon>Paenibacillaceae</taxon>
        <taxon>Aneurinibacillus group</taxon>
        <taxon>Aneurinibacillus</taxon>
    </lineage>
</organism>
<evidence type="ECO:0000256" key="1">
    <source>
        <dbReference type="ARBA" id="ARBA00000085"/>
    </source>
</evidence>
<dbReference type="PANTHER" id="PTHR42878:SF3">
    <property type="entry name" value="HISTIDINE PROTEIN KINASE SAES"/>
    <property type="match status" value="1"/>
</dbReference>
<evidence type="ECO:0000256" key="12">
    <source>
        <dbReference type="ARBA" id="ARBA00023136"/>
    </source>
</evidence>
<dbReference type="InterPro" id="IPR004358">
    <property type="entry name" value="Sig_transdc_His_kin-like_C"/>
</dbReference>
<evidence type="ECO:0000313" key="14">
    <source>
        <dbReference type="Proteomes" id="UP000217696"/>
    </source>
</evidence>
<dbReference type="AlphaFoldDB" id="A0A0U5AZ36"/>
<dbReference type="GO" id="GO:0005886">
    <property type="term" value="C:plasma membrane"/>
    <property type="evidence" value="ECO:0007669"/>
    <property type="project" value="UniProtKB-SubCell"/>
</dbReference>
<keyword evidence="5" id="KW-1003">Cell membrane</keyword>
<dbReference type="InterPro" id="IPR036097">
    <property type="entry name" value="HisK_dim/P_sf"/>
</dbReference>
<dbReference type="PROSITE" id="PS50109">
    <property type="entry name" value="HIS_KIN"/>
    <property type="match status" value="1"/>
</dbReference>
<dbReference type="Pfam" id="PF00672">
    <property type="entry name" value="HAMP"/>
    <property type="match status" value="1"/>
</dbReference>
<evidence type="ECO:0000256" key="4">
    <source>
        <dbReference type="ARBA" id="ARBA00012438"/>
    </source>
</evidence>
<dbReference type="EC" id="2.7.13.3" evidence="4"/>
<dbReference type="PRINTS" id="PR00344">
    <property type="entry name" value="BCTRLSENSOR"/>
</dbReference>
<protein>
    <recommendedName>
        <fullName evidence="4">histidine kinase</fullName>
        <ecNumber evidence="4">2.7.13.3</ecNumber>
    </recommendedName>
</protein>
<dbReference type="CDD" id="cd06225">
    <property type="entry name" value="HAMP"/>
    <property type="match status" value="1"/>
</dbReference>
<evidence type="ECO:0000313" key="13">
    <source>
        <dbReference type="EMBL" id="BAU29045.1"/>
    </source>
</evidence>
<evidence type="ECO:0000256" key="7">
    <source>
        <dbReference type="ARBA" id="ARBA00022679"/>
    </source>
</evidence>
<dbReference type="GO" id="GO:0000155">
    <property type="term" value="F:phosphorelay sensor kinase activity"/>
    <property type="evidence" value="ECO:0007669"/>
    <property type="project" value="InterPro"/>
</dbReference>
<dbReference type="FunFam" id="3.30.565.10:FF:000023">
    <property type="entry name" value="PAS domain-containing sensor histidine kinase"/>
    <property type="match status" value="1"/>
</dbReference>
<accession>A0A0U5AZ36</accession>
<dbReference type="GO" id="GO:0007234">
    <property type="term" value="P:osmosensory signaling via phosphorelay pathway"/>
    <property type="evidence" value="ECO:0007669"/>
    <property type="project" value="TreeGrafter"/>
</dbReference>
<dbReference type="EMBL" id="AP017312">
    <property type="protein sequence ID" value="BAU29045.1"/>
    <property type="molecule type" value="Genomic_DNA"/>
</dbReference>
<dbReference type="Gene3D" id="3.30.565.10">
    <property type="entry name" value="Histidine kinase-like ATPase, C-terminal domain"/>
    <property type="match status" value="1"/>
</dbReference>
<dbReference type="PROSITE" id="PS50885">
    <property type="entry name" value="HAMP"/>
    <property type="match status" value="1"/>
</dbReference>
<dbReference type="InterPro" id="IPR005467">
    <property type="entry name" value="His_kinase_dom"/>
</dbReference>
<dbReference type="GO" id="GO:0045121">
    <property type="term" value="C:membrane raft"/>
    <property type="evidence" value="ECO:0007669"/>
    <property type="project" value="UniProtKB-SubCell"/>
</dbReference>
<dbReference type="KEGG" id="asoc:CB4_03223"/>
<dbReference type="InterPro" id="IPR050351">
    <property type="entry name" value="BphY/WalK/GraS-like"/>
</dbReference>
<keyword evidence="8" id="KW-0547">Nucleotide-binding</keyword>
<keyword evidence="11" id="KW-0902">Two-component regulatory system</keyword>
<evidence type="ECO:0000256" key="6">
    <source>
        <dbReference type="ARBA" id="ARBA00022553"/>
    </source>
</evidence>
<dbReference type="SMART" id="SM00387">
    <property type="entry name" value="HATPase_c"/>
    <property type="match status" value="1"/>
</dbReference>